<dbReference type="EMBL" id="BNJQ01000013">
    <property type="protein sequence ID" value="GHP06584.1"/>
    <property type="molecule type" value="Genomic_DNA"/>
</dbReference>
<dbReference type="GO" id="GO:0019706">
    <property type="term" value="F:protein-cysteine S-palmitoyltransferase activity"/>
    <property type="evidence" value="ECO:0007669"/>
    <property type="project" value="UniProtKB-EC"/>
</dbReference>
<evidence type="ECO:0000256" key="5">
    <source>
        <dbReference type="ARBA" id="ARBA00022989"/>
    </source>
</evidence>
<comment type="catalytic activity">
    <reaction evidence="8">
        <text>L-cysteinyl-[protein] + hexadecanoyl-CoA = S-hexadecanoyl-L-cysteinyl-[protein] + CoA</text>
        <dbReference type="Rhea" id="RHEA:36683"/>
        <dbReference type="Rhea" id="RHEA-COMP:10131"/>
        <dbReference type="Rhea" id="RHEA-COMP:11032"/>
        <dbReference type="ChEBI" id="CHEBI:29950"/>
        <dbReference type="ChEBI" id="CHEBI:57287"/>
        <dbReference type="ChEBI" id="CHEBI:57379"/>
        <dbReference type="ChEBI" id="CHEBI:74151"/>
        <dbReference type="EC" id="2.3.1.225"/>
    </reaction>
</comment>
<feature type="transmembrane region" description="Helical" evidence="8">
    <location>
        <begin position="289"/>
        <end position="314"/>
    </location>
</feature>
<evidence type="ECO:0000256" key="2">
    <source>
        <dbReference type="ARBA" id="ARBA00008574"/>
    </source>
</evidence>
<feature type="domain" description="Palmitoyltransferase DHHC" evidence="9">
    <location>
        <begin position="185"/>
        <end position="332"/>
    </location>
</feature>
<evidence type="ECO:0000256" key="4">
    <source>
        <dbReference type="ARBA" id="ARBA00022692"/>
    </source>
</evidence>
<organism evidence="10 11">
    <name type="scientific">Pycnococcus provasolii</name>
    <dbReference type="NCBI Taxonomy" id="41880"/>
    <lineage>
        <taxon>Eukaryota</taxon>
        <taxon>Viridiplantae</taxon>
        <taxon>Chlorophyta</taxon>
        <taxon>Pseudoscourfieldiophyceae</taxon>
        <taxon>Pseudoscourfieldiales</taxon>
        <taxon>Pycnococcaceae</taxon>
        <taxon>Pycnococcus</taxon>
    </lineage>
</organism>
<evidence type="ECO:0000313" key="10">
    <source>
        <dbReference type="EMBL" id="GHP06584.1"/>
    </source>
</evidence>
<sequence>MASDTPDASPSDSASILAGAAAAVPSVATTRIRRLLALNAFALCKCLRVLGNAMMLVVLGMCSLSYYAVVAPMLFMPNAILSPNSTASAAEVAGVAIAAVIFHVAMAMLLWSYFAAALTDPGRVPHGWTPYQHSEAISSSGDDNPTIAGGQAAEAGVGTTAHSRHPTPPVDVMRTVHELAASGNTRHRFCRKCGTFKPHRAHHDSVLGHCVLKMDHYCVWVANTVGLLNYKFFLLFLVYTFIACTIAVAMLVSQFAEMFGGKPSSRHHHYQPSRREDHHDDTSSVDGRAWYAAIAFFAFVIDLAFAVSVFAFMVMHIGLVSRNMTTIEAYEKHARSPWIWDKGLRKNLAEVFGDAPWAWFLPLHAEVWQASRRRRMHASSDDEAVMAPLTRPNLSDASSLAYAAMIERHLCDLHGSRVQSADVEAGQSSILGDQV</sequence>
<feature type="transmembrane region" description="Helical" evidence="8">
    <location>
        <begin position="14"/>
        <end position="32"/>
    </location>
</feature>
<comment type="caution">
    <text evidence="10">The sequence shown here is derived from an EMBL/GenBank/DDBJ whole genome shotgun (WGS) entry which is preliminary data.</text>
</comment>
<name>A0A830HHI9_9CHLO</name>
<dbReference type="GO" id="GO:0016020">
    <property type="term" value="C:membrane"/>
    <property type="evidence" value="ECO:0007669"/>
    <property type="project" value="UniProtKB-SubCell"/>
</dbReference>
<evidence type="ECO:0000259" key="9">
    <source>
        <dbReference type="Pfam" id="PF01529"/>
    </source>
</evidence>
<accession>A0A830HHI9</accession>
<dbReference type="Pfam" id="PF01529">
    <property type="entry name" value="DHHC"/>
    <property type="match status" value="1"/>
</dbReference>
<dbReference type="PANTHER" id="PTHR12246">
    <property type="entry name" value="PALMITOYLTRANSFERASE ZDHHC16"/>
    <property type="match status" value="1"/>
</dbReference>
<dbReference type="OrthoDB" id="331948at2759"/>
<dbReference type="PROSITE" id="PS50216">
    <property type="entry name" value="DHHC"/>
    <property type="match status" value="1"/>
</dbReference>
<keyword evidence="7 8" id="KW-0012">Acyltransferase</keyword>
<proteinExistence type="inferred from homology"/>
<feature type="transmembrane region" description="Helical" evidence="8">
    <location>
        <begin position="232"/>
        <end position="256"/>
    </location>
</feature>
<evidence type="ECO:0000256" key="3">
    <source>
        <dbReference type="ARBA" id="ARBA00022679"/>
    </source>
</evidence>
<keyword evidence="6 8" id="KW-0472">Membrane</keyword>
<keyword evidence="3 8" id="KW-0808">Transferase</keyword>
<evidence type="ECO:0000256" key="6">
    <source>
        <dbReference type="ARBA" id="ARBA00023136"/>
    </source>
</evidence>
<feature type="transmembrane region" description="Helical" evidence="8">
    <location>
        <begin position="53"/>
        <end position="75"/>
    </location>
</feature>
<comment type="similarity">
    <text evidence="2 8">Belongs to the DHHC palmitoyltransferase family.</text>
</comment>
<feature type="transmembrane region" description="Helical" evidence="8">
    <location>
        <begin position="95"/>
        <end position="116"/>
    </location>
</feature>
<dbReference type="InterPro" id="IPR001594">
    <property type="entry name" value="Palmitoyltrfase_DHHC"/>
</dbReference>
<dbReference type="EC" id="2.3.1.225" evidence="8"/>
<comment type="subcellular location">
    <subcellularLocation>
        <location evidence="1">Membrane</location>
        <topology evidence="1">Multi-pass membrane protein</topology>
    </subcellularLocation>
</comment>
<evidence type="ECO:0000256" key="8">
    <source>
        <dbReference type="RuleBase" id="RU079119"/>
    </source>
</evidence>
<keyword evidence="5 8" id="KW-1133">Transmembrane helix</keyword>
<dbReference type="Proteomes" id="UP000660262">
    <property type="component" value="Unassembled WGS sequence"/>
</dbReference>
<keyword evidence="11" id="KW-1185">Reference proteome</keyword>
<protein>
    <recommendedName>
        <fullName evidence="8">S-acyltransferase</fullName>
        <ecNumber evidence="8">2.3.1.225</ecNumber>
    </recommendedName>
    <alternativeName>
        <fullName evidence="8">Palmitoyltransferase</fullName>
    </alternativeName>
</protein>
<comment type="domain">
    <text evidence="8">The DHHC domain is required for palmitoyltransferase activity.</text>
</comment>
<gene>
    <name evidence="10" type="ORF">PPROV_000532900</name>
</gene>
<evidence type="ECO:0000256" key="7">
    <source>
        <dbReference type="ARBA" id="ARBA00023315"/>
    </source>
</evidence>
<evidence type="ECO:0000256" key="1">
    <source>
        <dbReference type="ARBA" id="ARBA00004141"/>
    </source>
</evidence>
<keyword evidence="4 8" id="KW-0812">Transmembrane</keyword>
<dbReference type="AlphaFoldDB" id="A0A830HHI9"/>
<reference evidence="10" key="1">
    <citation type="submission" date="2020-10" db="EMBL/GenBank/DDBJ databases">
        <title>Unveiling of a novel bifunctional photoreceptor, Dualchrome1, isolated from a cosmopolitan green alga.</title>
        <authorList>
            <person name="Suzuki S."/>
            <person name="Kawachi M."/>
        </authorList>
    </citation>
    <scope>NUCLEOTIDE SEQUENCE</scope>
    <source>
        <strain evidence="10">NIES 2893</strain>
    </source>
</reference>
<evidence type="ECO:0000313" key="11">
    <source>
        <dbReference type="Proteomes" id="UP000660262"/>
    </source>
</evidence>
<dbReference type="InterPro" id="IPR039859">
    <property type="entry name" value="PFA4/ZDH16/20/ERF2-like"/>
</dbReference>